<keyword evidence="6" id="KW-1185">Reference proteome</keyword>
<gene>
    <name evidence="5" type="ORF">HPBE_LOCUS19399</name>
</gene>
<protein>
    <submittedName>
        <fullName evidence="7">Midasin</fullName>
    </submittedName>
</protein>
<name>A0A3P8C9Q9_HELPZ</name>
<feature type="region of interest" description="Disordered" evidence="3">
    <location>
        <begin position="1"/>
        <end position="40"/>
    </location>
</feature>
<accession>A0A3P8C9Q9</accession>
<dbReference type="Pfam" id="PF07728">
    <property type="entry name" value="AAA_5"/>
    <property type="match status" value="2"/>
</dbReference>
<dbReference type="Gene3D" id="3.40.50.300">
    <property type="entry name" value="P-loop containing nucleotide triphosphate hydrolases"/>
    <property type="match status" value="2"/>
</dbReference>
<evidence type="ECO:0000313" key="7">
    <source>
        <dbReference type="WBParaSite" id="HPBE_0001940001-mRNA-1"/>
    </source>
</evidence>
<dbReference type="GO" id="GO:0016887">
    <property type="term" value="F:ATP hydrolysis activity"/>
    <property type="evidence" value="ECO:0007669"/>
    <property type="project" value="InterPro"/>
</dbReference>
<proteinExistence type="predicted"/>
<dbReference type="GO" id="GO:0000027">
    <property type="term" value="P:ribosomal large subunit assembly"/>
    <property type="evidence" value="ECO:0007669"/>
    <property type="project" value="TreeGrafter"/>
</dbReference>
<dbReference type="GO" id="GO:0005524">
    <property type="term" value="F:ATP binding"/>
    <property type="evidence" value="ECO:0007669"/>
    <property type="project" value="UniProtKB-KW"/>
</dbReference>
<dbReference type="WBParaSite" id="HPBE_0001940001-mRNA-1">
    <property type="protein sequence ID" value="HPBE_0001940001-mRNA-1"/>
    <property type="gene ID" value="HPBE_0001940001"/>
</dbReference>
<reference evidence="5 6" key="1">
    <citation type="submission" date="2018-11" db="EMBL/GenBank/DDBJ databases">
        <authorList>
            <consortium name="Pathogen Informatics"/>
        </authorList>
    </citation>
    <scope>NUCLEOTIDE SEQUENCE [LARGE SCALE GENOMIC DNA]</scope>
</reference>
<dbReference type="SUPFAM" id="SSF52540">
    <property type="entry name" value="P-loop containing nucleoside triphosphate hydrolases"/>
    <property type="match status" value="2"/>
</dbReference>
<dbReference type="GO" id="GO:0005634">
    <property type="term" value="C:nucleus"/>
    <property type="evidence" value="ECO:0007669"/>
    <property type="project" value="TreeGrafter"/>
</dbReference>
<dbReference type="InterPro" id="IPR011704">
    <property type="entry name" value="ATPase_dyneun-rel_AAA"/>
</dbReference>
<dbReference type="PROSITE" id="PS00675">
    <property type="entry name" value="SIGMA54_INTERACT_1"/>
    <property type="match status" value="1"/>
</dbReference>
<feature type="domain" description="ATPase dynein-related AAA" evidence="4">
    <location>
        <begin position="93"/>
        <end position="214"/>
    </location>
</feature>
<dbReference type="GO" id="GO:0030687">
    <property type="term" value="C:preribosome, large subunit precursor"/>
    <property type="evidence" value="ECO:0007669"/>
    <property type="project" value="TreeGrafter"/>
</dbReference>
<dbReference type="OrthoDB" id="422220at2759"/>
<evidence type="ECO:0000313" key="5">
    <source>
        <dbReference type="EMBL" id="VDP14985.1"/>
    </source>
</evidence>
<feature type="domain" description="ATPase dynein-related AAA" evidence="4">
    <location>
        <begin position="368"/>
        <end position="422"/>
    </location>
</feature>
<organism evidence="5">
    <name type="scientific">Heligmosomoides polygyrus</name>
    <name type="common">Parasitic roundworm</name>
    <dbReference type="NCBI Taxonomy" id="6339"/>
    <lineage>
        <taxon>Eukaryota</taxon>
        <taxon>Metazoa</taxon>
        <taxon>Ecdysozoa</taxon>
        <taxon>Nematoda</taxon>
        <taxon>Chromadorea</taxon>
        <taxon>Rhabditida</taxon>
        <taxon>Rhabditina</taxon>
        <taxon>Rhabditomorpha</taxon>
        <taxon>Strongyloidea</taxon>
        <taxon>Heligmosomidae</taxon>
        <taxon>Heligmosomoides</taxon>
    </lineage>
</organism>
<dbReference type="InterPro" id="IPR025662">
    <property type="entry name" value="Sigma_54_int_dom_ATP-bd_1"/>
</dbReference>
<dbReference type="InterPro" id="IPR027417">
    <property type="entry name" value="P-loop_NTPase"/>
</dbReference>
<dbReference type="PANTHER" id="PTHR48103:SF2">
    <property type="entry name" value="MIDASIN"/>
    <property type="match status" value="1"/>
</dbReference>
<dbReference type="GO" id="GO:0000055">
    <property type="term" value="P:ribosomal large subunit export from nucleus"/>
    <property type="evidence" value="ECO:0007669"/>
    <property type="project" value="TreeGrafter"/>
</dbReference>
<dbReference type="PANTHER" id="PTHR48103">
    <property type="entry name" value="MIDASIN-RELATED"/>
    <property type="match status" value="1"/>
</dbReference>
<evidence type="ECO:0000256" key="2">
    <source>
        <dbReference type="ARBA" id="ARBA00022840"/>
    </source>
</evidence>
<dbReference type="AlphaFoldDB" id="A0A3P8C9Q9"/>
<evidence type="ECO:0000259" key="4">
    <source>
        <dbReference type="Pfam" id="PF07728"/>
    </source>
</evidence>
<reference evidence="7" key="2">
    <citation type="submission" date="2019-09" db="UniProtKB">
        <authorList>
            <consortium name="WormBaseParasite"/>
        </authorList>
    </citation>
    <scope>IDENTIFICATION</scope>
</reference>
<keyword evidence="1" id="KW-0547">Nucleotide-binding</keyword>
<dbReference type="EMBL" id="UZAH01031328">
    <property type="protein sequence ID" value="VDP14985.1"/>
    <property type="molecule type" value="Genomic_DNA"/>
</dbReference>
<keyword evidence="2" id="KW-0067">ATP-binding</keyword>
<evidence type="ECO:0000256" key="3">
    <source>
        <dbReference type="SAM" id="MobiDB-lite"/>
    </source>
</evidence>
<sequence>MSAGSASRRTTKGRGSGRAGVECCPLRVPDSDKDTLGDSEMELESKIEDPRSLSLFLSESISASDASRPSILPTRESLAHQLMVALRGRHFTIIEGPMGSGKTFIASYASRQLSLPLKTMQMGDQVDSKNLFGCYHCTEVAGQFLWKPSSFCQVRHLNYSNFMLIINVLSFQWLQEPGLILLEDIDLSNADVTSTVVELISRRSASLPCGDVVSLHQDVCLVATVSGKGKRCSVLDGVPVRIKLEQLTDEDDLLRGCARVNKLSDLSSNISIFTELLDSWCLAESPDRATVLCKKVAAALSITEDQMSFHLSLRQPSFTHDDSSCVVGRCRLPCSPSLNSTQKHRLGHTRDVLQLMERLAVCVQHREPVLLVGETGVGKTSIVQSLASALNVTLKVVNLSPSSDTDELISGYKPASISHVLQPFTHFYHDVFADNFDVKRNQKFLSHLEDPRWASVIVRGKRIQENLKNGAAFLFAVSRGAVLEAAQEGYWLLIDEVCCLNFFCGR</sequence>
<evidence type="ECO:0000313" key="6">
    <source>
        <dbReference type="Proteomes" id="UP000050761"/>
    </source>
</evidence>
<dbReference type="Proteomes" id="UP000050761">
    <property type="component" value="Unassembled WGS sequence"/>
</dbReference>
<evidence type="ECO:0000256" key="1">
    <source>
        <dbReference type="ARBA" id="ARBA00022741"/>
    </source>
</evidence>